<evidence type="ECO:0000256" key="1">
    <source>
        <dbReference type="SAM" id="MobiDB-lite"/>
    </source>
</evidence>
<evidence type="ECO:0000313" key="2">
    <source>
        <dbReference type="EMBL" id="SIT44416.1"/>
    </source>
</evidence>
<name>A0A1N7SAJ4_9BURK</name>
<proteinExistence type="predicted"/>
<sequence length="71" mass="8076">MLPSRRRDDRGQPGVDVSDWGGQPREAARDRYTWAPRVRLPEEVWDFLNARQRAAALCPRAGGATSPLRYP</sequence>
<accession>A0A1N7SAJ4</accession>
<comment type="caution">
    <text evidence="2">The sequence shown here is derived from an EMBL/GenBank/DDBJ whole genome shotgun (WGS) entry which is preliminary data.</text>
</comment>
<dbReference type="AlphaFoldDB" id="A0A1N7SAJ4"/>
<feature type="compositionally biased region" description="Basic and acidic residues" evidence="1">
    <location>
        <begin position="1"/>
        <end position="11"/>
    </location>
</feature>
<feature type="region of interest" description="Disordered" evidence="1">
    <location>
        <begin position="1"/>
        <end position="26"/>
    </location>
</feature>
<keyword evidence="3" id="KW-1185">Reference proteome</keyword>
<dbReference type="EMBL" id="CYGY02000040">
    <property type="protein sequence ID" value="SIT44416.1"/>
    <property type="molecule type" value="Genomic_DNA"/>
</dbReference>
<organism evidence="2 3">
    <name type="scientific">Paraburkholderia piptadeniae</name>
    <dbReference type="NCBI Taxonomy" id="1701573"/>
    <lineage>
        <taxon>Bacteria</taxon>
        <taxon>Pseudomonadati</taxon>
        <taxon>Pseudomonadota</taxon>
        <taxon>Betaproteobacteria</taxon>
        <taxon>Burkholderiales</taxon>
        <taxon>Burkholderiaceae</taxon>
        <taxon>Paraburkholderia</taxon>
    </lineage>
</organism>
<protein>
    <submittedName>
        <fullName evidence="2">Uncharacterized protein</fullName>
    </submittedName>
</protein>
<dbReference type="Proteomes" id="UP000195569">
    <property type="component" value="Unassembled WGS sequence"/>
</dbReference>
<gene>
    <name evidence="2" type="ORF">BN2476_400002</name>
</gene>
<reference evidence="2" key="1">
    <citation type="submission" date="2016-12" db="EMBL/GenBank/DDBJ databases">
        <authorList>
            <person name="Moulin L."/>
        </authorList>
    </citation>
    <scope>NUCLEOTIDE SEQUENCE [LARGE SCALE GENOMIC DNA]</scope>
    <source>
        <strain evidence="2">STM 7183</strain>
    </source>
</reference>
<evidence type="ECO:0000313" key="3">
    <source>
        <dbReference type="Proteomes" id="UP000195569"/>
    </source>
</evidence>